<dbReference type="Proteomes" id="UP001180487">
    <property type="component" value="Unassembled WGS sequence"/>
</dbReference>
<feature type="compositionally biased region" description="Basic and acidic residues" evidence="1">
    <location>
        <begin position="226"/>
        <end position="243"/>
    </location>
</feature>
<sequence>MHYPAIVKAQNLILAGDIVGAESALVELADEEGDHALVLALDQLPPKDLLAVIREYDPSKDSVINLLVTPEQFSRAVVIEKQYKDLTHAHLRGMMNSVIFRDDNDPVEFLRAIGEREGGCDALADYLADHWGRVESFLRTGTFEASEDTGAVLSEAELVVQMYHDAKVDQDEIADHDWMEFTWLLRAHCPDILIEVMVILRARVKAYEQEAEGEEEDGHHQGGHTPFRETHGEGEGSQKKAVDPDEESAI</sequence>
<gene>
    <name evidence="2" type="ORF">J2X19_002947</name>
</gene>
<evidence type="ECO:0000256" key="1">
    <source>
        <dbReference type="SAM" id="MobiDB-lite"/>
    </source>
</evidence>
<comment type="caution">
    <text evidence="2">The sequence shown here is derived from an EMBL/GenBank/DDBJ whole genome shotgun (WGS) entry which is preliminary data.</text>
</comment>
<proteinExistence type="predicted"/>
<feature type="region of interest" description="Disordered" evidence="1">
    <location>
        <begin position="209"/>
        <end position="250"/>
    </location>
</feature>
<evidence type="ECO:0000313" key="2">
    <source>
        <dbReference type="EMBL" id="MDR7378268.1"/>
    </source>
</evidence>
<keyword evidence="3" id="KW-1185">Reference proteome</keyword>
<organism evidence="2 3">
    <name type="scientific">Rhodoferax ferrireducens</name>
    <dbReference type="NCBI Taxonomy" id="192843"/>
    <lineage>
        <taxon>Bacteria</taxon>
        <taxon>Pseudomonadati</taxon>
        <taxon>Pseudomonadota</taxon>
        <taxon>Betaproteobacteria</taxon>
        <taxon>Burkholderiales</taxon>
        <taxon>Comamonadaceae</taxon>
        <taxon>Rhodoferax</taxon>
    </lineage>
</organism>
<evidence type="ECO:0000313" key="3">
    <source>
        <dbReference type="Proteomes" id="UP001180487"/>
    </source>
</evidence>
<reference evidence="2 3" key="1">
    <citation type="submission" date="2023-07" db="EMBL/GenBank/DDBJ databases">
        <title>Sorghum-associated microbial communities from plants grown in Nebraska, USA.</title>
        <authorList>
            <person name="Schachtman D."/>
        </authorList>
    </citation>
    <scope>NUCLEOTIDE SEQUENCE [LARGE SCALE GENOMIC DNA]</scope>
    <source>
        <strain evidence="2 3">BE313</strain>
    </source>
</reference>
<name>A0ABU2CAA8_9BURK</name>
<accession>A0ABU2CAA8</accession>
<dbReference type="RefSeq" id="WP_310374241.1">
    <property type="nucleotide sequence ID" value="NZ_JAVDXT010000002.1"/>
</dbReference>
<protein>
    <submittedName>
        <fullName evidence="2">Uncharacterized protein</fullName>
    </submittedName>
</protein>
<dbReference type="EMBL" id="JAVDXT010000002">
    <property type="protein sequence ID" value="MDR7378268.1"/>
    <property type="molecule type" value="Genomic_DNA"/>
</dbReference>